<sequence length="134" mass="13602">MPATESCTLAAVTSTDGILERAVPGLSPLLHECLASAVERCHELAVGRTGSGKVVVAFLDLQLGTNHLLFEGGDPGLELLGVVRAADAELAADLSGALCSGAVSSGRRTWAASRAERASAAARSAFSEARSARA</sequence>
<organism evidence="1">
    <name type="scientific">Streptomyces avermitilis</name>
    <dbReference type="NCBI Taxonomy" id="33903"/>
    <lineage>
        <taxon>Bacteria</taxon>
        <taxon>Bacillati</taxon>
        <taxon>Actinomycetota</taxon>
        <taxon>Actinomycetes</taxon>
        <taxon>Kitasatosporales</taxon>
        <taxon>Streptomycetaceae</taxon>
        <taxon>Streptomyces</taxon>
    </lineage>
</organism>
<protein>
    <submittedName>
        <fullName evidence="1">Uncharacterized protein</fullName>
    </submittedName>
</protein>
<dbReference type="EMBL" id="AP019621">
    <property type="protein sequence ID" value="BBJ47917.1"/>
    <property type="molecule type" value="Genomic_DNA"/>
</dbReference>
<name>A0A499VNT0_STRAX</name>
<accession>A0A499VNT0</accession>
<reference evidence="1" key="1">
    <citation type="submission" date="2019-04" db="EMBL/GenBank/DDBJ databases">
        <title>Draft genome sequences of Streptomyces avermitilis MC3.</title>
        <authorList>
            <person name="Komaki H."/>
            <person name="Tamura T."/>
            <person name="Hosoyama A."/>
        </authorList>
    </citation>
    <scope>NUCLEOTIDE SEQUENCE</scope>
    <source>
        <strain evidence="1">MC3</strain>
    </source>
</reference>
<proteinExistence type="predicted"/>
<dbReference type="AlphaFoldDB" id="A0A499VNT0"/>
<evidence type="ECO:0000313" key="1">
    <source>
        <dbReference type="EMBL" id="BBJ47917.1"/>
    </source>
</evidence>
<gene>
    <name evidence="1" type="ORF">SAVMC3_05460</name>
</gene>